<accession>A0A4P6Q377</accession>
<dbReference type="AlphaFoldDB" id="A0A4P6Q377"/>
<keyword evidence="3" id="KW-1185">Reference proteome</keyword>
<dbReference type="EC" id="3.5.1.9" evidence="2"/>
<dbReference type="KEGG" id="strr:EKD16_16795"/>
<dbReference type="PANTHER" id="PTHR31118:SF32">
    <property type="entry name" value="KYNURENINE FORMAMIDASE"/>
    <property type="match status" value="1"/>
</dbReference>
<dbReference type="GO" id="GO:0019441">
    <property type="term" value="P:L-tryptophan catabolic process to kynurenine"/>
    <property type="evidence" value="ECO:0007669"/>
    <property type="project" value="InterPro"/>
</dbReference>
<dbReference type="SUPFAM" id="SSF102198">
    <property type="entry name" value="Putative cyclase"/>
    <property type="match status" value="1"/>
</dbReference>
<dbReference type="Pfam" id="PF04199">
    <property type="entry name" value="Cyclase"/>
    <property type="match status" value="1"/>
</dbReference>
<organism evidence="2 3">
    <name type="scientific">Streptomonospora litoralis</name>
    <dbReference type="NCBI Taxonomy" id="2498135"/>
    <lineage>
        <taxon>Bacteria</taxon>
        <taxon>Bacillati</taxon>
        <taxon>Actinomycetota</taxon>
        <taxon>Actinomycetes</taxon>
        <taxon>Streptosporangiales</taxon>
        <taxon>Nocardiopsidaceae</taxon>
        <taxon>Streptomonospora</taxon>
    </lineage>
</organism>
<dbReference type="EMBL" id="CP036455">
    <property type="protein sequence ID" value="QBI55128.1"/>
    <property type="molecule type" value="Genomic_DNA"/>
</dbReference>
<reference evidence="2 3" key="1">
    <citation type="submission" date="2019-02" db="EMBL/GenBank/DDBJ databases">
        <authorList>
            <person name="Khodamoradi S."/>
            <person name="Hahnke R.L."/>
            <person name="Kaempfer P."/>
            <person name="Schumann P."/>
            <person name="Rohde M."/>
            <person name="Steinert M."/>
            <person name="Luzhetskyy A."/>
            <person name="Wink J."/>
            <person name="Ruckert C."/>
        </authorList>
    </citation>
    <scope>NUCLEOTIDE SEQUENCE [LARGE SCALE GENOMIC DNA]</scope>
    <source>
        <strain evidence="2 3">M2</strain>
    </source>
</reference>
<protein>
    <submittedName>
        <fullName evidence="2">Kynurenine formamidase</fullName>
        <ecNumber evidence="2">3.5.1.9</ecNumber>
    </submittedName>
</protein>
<dbReference type="InterPro" id="IPR007325">
    <property type="entry name" value="KFase/CYL"/>
</dbReference>
<dbReference type="Proteomes" id="UP000292235">
    <property type="component" value="Chromosome"/>
</dbReference>
<evidence type="ECO:0000256" key="1">
    <source>
        <dbReference type="SAM" id="MobiDB-lite"/>
    </source>
</evidence>
<dbReference type="GO" id="GO:0004061">
    <property type="term" value="F:arylformamidase activity"/>
    <property type="evidence" value="ECO:0007669"/>
    <property type="project" value="UniProtKB-EC"/>
</dbReference>
<keyword evidence="2" id="KW-0378">Hydrolase</keyword>
<evidence type="ECO:0000313" key="2">
    <source>
        <dbReference type="EMBL" id="QBI55128.1"/>
    </source>
</evidence>
<proteinExistence type="predicted"/>
<evidence type="ECO:0000313" key="3">
    <source>
        <dbReference type="Proteomes" id="UP000292235"/>
    </source>
</evidence>
<dbReference type="Gene3D" id="3.50.30.50">
    <property type="entry name" value="Putative cyclase"/>
    <property type="match status" value="1"/>
</dbReference>
<dbReference type="PANTHER" id="PTHR31118">
    <property type="entry name" value="CYCLASE-LIKE PROTEIN 2"/>
    <property type="match status" value="1"/>
</dbReference>
<name>A0A4P6Q377_9ACTN</name>
<gene>
    <name evidence="2" type="primary">kynB2</name>
    <name evidence="2" type="ORF">EKD16_16795</name>
</gene>
<dbReference type="RefSeq" id="WP_242677003.1">
    <property type="nucleotide sequence ID" value="NZ_CP036455.1"/>
</dbReference>
<dbReference type="InterPro" id="IPR037175">
    <property type="entry name" value="KFase_sf"/>
</dbReference>
<feature type="region of interest" description="Disordered" evidence="1">
    <location>
        <begin position="1"/>
        <end position="27"/>
    </location>
</feature>
<sequence length="221" mass="23359">MQINRIVDLSRPVGPETQAFPGDREPSLERSATVAVEGYNSTGVHMSSHSGTHADAPYHFLDDGPRLEELSLGQFTGAAVVVEATGRADRSPITAEDLAPWRERFAPGAAVLLHTGWADHYGTSRYFDHPYLAGDAARLLVEAGVRCVGIDAPSPDSTPHGPHPEGDWAAHMSVLGAGGTIVENLCGLERIDFADPLFVALPIRLSSGDGAPVRAVAMGFG</sequence>